<name>A0A1M2W702_TRAPU</name>
<sequence>MNNKTRPSYDSHAQASDIQDLATQIEALEIGPGSVGRALPAATGNTIARPAQRRPNASLPTVVIPQRAPAVQRSAPTTSKVLAREEPPLRNADEPLGRPQPREHQLKQEAPPTPEVRRKRAPIPLPPAPAPAPKIESRTLSSTRDYFRVRIIPQEDTCTIWDGDGTVDDKGLFAWPGTLVVSSSGLSAYTYGPEAVKGFSIQFRALAQPSAHTSRSSLGTQVGDGGWWTEYTGPRTLVGIGSLPILDVSHGIVVESPSQVEQSELGTWFIRFWAPVPVALFARAEHKSFVCQAKVKIRYGESAAEEVWVSAEDVVVGIERLRLKPVPAVPRALSQ</sequence>
<organism evidence="2 3">
    <name type="scientific">Trametes pubescens</name>
    <name type="common">White-rot fungus</name>
    <dbReference type="NCBI Taxonomy" id="154538"/>
    <lineage>
        <taxon>Eukaryota</taxon>
        <taxon>Fungi</taxon>
        <taxon>Dikarya</taxon>
        <taxon>Basidiomycota</taxon>
        <taxon>Agaricomycotina</taxon>
        <taxon>Agaricomycetes</taxon>
        <taxon>Polyporales</taxon>
        <taxon>Polyporaceae</taxon>
        <taxon>Trametes</taxon>
    </lineage>
</organism>
<feature type="compositionally biased region" description="Basic and acidic residues" evidence="1">
    <location>
        <begin position="82"/>
        <end position="107"/>
    </location>
</feature>
<accession>A0A1M2W702</accession>
<dbReference type="Proteomes" id="UP000184267">
    <property type="component" value="Unassembled WGS sequence"/>
</dbReference>
<comment type="caution">
    <text evidence="2">The sequence shown here is derived from an EMBL/GenBank/DDBJ whole genome shotgun (WGS) entry which is preliminary data.</text>
</comment>
<dbReference type="AlphaFoldDB" id="A0A1M2W702"/>
<feature type="compositionally biased region" description="Pro residues" evidence="1">
    <location>
        <begin position="123"/>
        <end position="132"/>
    </location>
</feature>
<evidence type="ECO:0000313" key="3">
    <source>
        <dbReference type="Proteomes" id="UP000184267"/>
    </source>
</evidence>
<dbReference type="EMBL" id="MNAD01000147">
    <property type="protein sequence ID" value="OJT15635.1"/>
    <property type="molecule type" value="Genomic_DNA"/>
</dbReference>
<protein>
    <submittedName>
        <fullName evidence="2">Uncharacterized protein</fullName>
    </submittedName>
</protein>
<evidence type="ECO:0000256" key="1">
    <source>
        <dbReference type="SAM" id="MobiDB-lite"/>
    </source>
</evidence>
<dbReference type="OrthoDB" id="3059771at2759"/>
<reference evidence="2 3" key="1">
    <citation type="submission" date="2016-10" db="EMBL/GenBank/DDBJ databases">
        <title>Genome sequence of the basidiomycete white-rot fungus Trametes pubescens.</title>
        <authorList>
            <person name="Makela M.R."/>
            <person name="Granchi Z."/>
            <person name="Peng M."/>
            <person name="De Vries R.P."/>
            <person name="Grigoriev I."/>
            <person name="Riley R."/>
            <person name="Hilden K."/>
        </authorList>
    </citation>
    <scope>NUCLEOTIDE SEQUENCE [LARGE SCALE GENOMIC DNA]</scope>
    <source>
        <strain evidence="2 3">FBCC735</strain>
    </source>
</reference>
<keyword evidence="3" id="KW-1185">Reference proteome</keyword>
<feature type="region of interest" description="Disordered" evidence="1">
    <location>
        <begin position="40"/>
        <end position="139"/>
    </location>
</feature>
<proteinExistence type="predicted"/>
<gene>
    <name evidence="2" type="ORF">TRAPUB_5963</name>
</gene>
<evidence type="ECO:0000313" key="2">
    <source>
        <dbReference type="EMBL" id="OJT15635.1"/>
    </source>
</evidence>